<dbReference type="InterPro" id="IPR011250">
    <property type="entry name" value="OMP/PagP_B-barrel"/>
</dbReference>
<proteinExistence type="predicted"/>
<dbReference type="PANTHER" id="PTHR36920:SF1">
    <property type="entry name" value="OUTER MEMBRANE PROTEIN W"/>
    <property type="match status" value="1"/>
</dbReference>
<comment type="subcellular location">
    <subcellularLocation>
        <location evidence="1">Cell outer membrane</location>
    </subcellularLocation>
</comment>
<dbReference type="Gene3D" id="2.40.160.20">
    <property type="match status" value="1"/>
</dbReference>
<reference evidence="3 4" key="1">
    <citation type="submission" date="2019-04" db="EMBL/GenBank/DDBJ databases">
        <title>Trinickia sp. 7GSK02, isolated from subtropical forest soil.</title>
        <authorList>
            <person name="Gao Z.-H."/>
            <person name="Qiu L.-H."/>
        </authorList>
    </citation>
    <scope>NUCLEOTIDE SEQUENCE [LARGE SCALE GENOMIC DNA]</scope>
    <source>
        <strain evidence="3 4">7GSK02</strain>
    </source>
</reference>
<protein>
    <submittedName>
        <fullName evidence="3">OmpW family protein</fullName>
    </submittedName>
</protein>
<dbReference type="Pfam" id="PF03922">
    <property type="entry name" value="OmpW"/>
    <property type="match status" value="1"/>
</dbReference>
<dbReference type="PANTHER" id="PTHR36920">
    <property type="match status" value="1"/>
</dbReference>
<dbReference type="GO" id="GO:0055085">
    <property type="term" value="P:transmembrane transport"/>
    <property type="evidence" value="ECO:0007669"/>
    <property type="project" value="TreeGrafter"/>
</dbReference>
<dbReference type="AlphaFoldDB" id="A0A4V5PGB9"/>
<comment type="caution">
    <text evidence="3">The sequence shown here is derived from an EMBL/GenBank/DDBJ whole genome shotgun (WGS) entry which is preliminary data.</text>
</comment>
<feature type="signal peptide" evidence="2">
    <location>
        <begin position="1"/>
        <end position="21"/>
    </location>
</feature>
<keyword evidence="2" id="KW-0732">Signal</keyword>
<dbReference type="SUPFAM" id="SSF56925">
    <property type="entry name" value="OMPA-like"/>
    <property type="match status" value="1"/>
</dbReference>
<dbReference type="InterPro" id="IPR005618">
    <property type="entry name" value="OMPW"/>
</dbReference>
<name>A0A4V5PGB9_9BURK</name>
<keyword evidence="4" id="KW-1185">Reference proteome</keyword>
<dbReference type="EMBL" id="SWJE01000026">
    <property type="protein sequence ID" value="TKC78950.1"/>
    <property type="molecule type" value="Genomic_DNA"/>
</dbReference>
<evidence type="ECO:0000313" key="3">
    <source>
        <dbReference type="EMBL" id="TKC78950.1"/>
    </source>
</evidence>
<dbReference type="OrthoDB" id="9807574at2"/>
<dbReference type="GO" id="GO:0009279">
    <property type="term" value="C:cell outer membrane"/>
    <property type="evidence" value="ECO:0007669"/>
    <property type="project" value="UniProtKB-SubCell"/>
</dbReference>
<gene>
    <name evidence="3" type="ORF">FAZ69_31415</name>
</gene>
<organism evidence="3 4">
    <name type="scientific">Trinickia terrae</name>
    <dbReference type="NCBI Taxonomy" id="2571161"/>
    <lineage>
        <taxon>Bacteria</taxon>
        <taxon>Pseudomonadati</taxon>
        <taxon>Pseudomonadota</taxon>
        <taxon>Betaproteobacteria</taxon>
        <taxon>Burkholderiales</taxon>
        <taxon>Burkholderiaceae</taxon>
        <taxon>Trinickia</taxon>
    </lineage>
</organism>
<evidence type="ECO:0000313" key="4">
    <source>
        <dbReference type="Proteomes" id="UP000305539"/>
    </source>
</evidence>
<sequence>MKHNRAIGMAVALLASTAAHAQSAGEFVTNVGWFHLSPQVSSQPFTINALGASTTSAGSGASVDSADTIGFTAAYFITDHIAAEAVFGVPPKYTLSGAGTLAALGTMGSAYEWSPTLLAKYYFNDAQSHFRPFVGAGAAYVWYSGVKLSSAVSSGAFLYSSTYGTALEGTTTAKLSSSFAPVANAGFVYNFDKHWSAGLSVSYMWLSTRATLTTQSSVGTVTSTSKIKLNPIVTYASIGYRF</sequence>
<dbReference type="Proteomes" id="UP000305539">
    <property type="component" value="Unassembled WGS sequence"/>
</dbReference>
<dbReference type="RefSeq" id="WP_136899108.1">
    <property type="nucleotide sequence ID" value="NZ_SWJE01000026.1"/>
</dbReference>
<accession>A0A4V5PGB9</accession>
<evidence type="ECO:0000256" key="2">
    <source>
        <dbReference type="SAM" id="SignalP"/>
    </source>
</evidence>
<feature type="chain" id="PRO_5020254818" evidence="2">
    <location>
        <begin position="22"/>
        <end position="242"/>
    </location>
</feature>
<evidence type="ECO:0000256" key="1">
    <source>
        <dbReference type="ARBA" id="ARBA00004442"/>
    </source>
</evidence>